<dbReference type="PROSITE" id="PS51746">
    <property type="entry name" value="PPM_2"/>
    <property type="match status" value="1"/>
</dbReference>
<protein>
    <submittedName>
        <fullName evidence="9">Protein kinase</fullName>
    </submittedName>
</protein>
<dbReference type="CDD" id="cd14014">
    <property type="entry name" value="STKc_PknB_like"/>
    <property type="match status" value="1"/>
</dbReference>
<dbReference type="InterPro" id="IPR008266">
    <property type="entry name" value="Tyr_kinase_AS"/>
</dbReference>
<dbReference type="SUPFAM" id="SSF56112">
    <property type="entry name" value="Protein kinase-like (PK-like)"/>
    <property type="match status" value="1"/>
</dbReference>
<evidence type="ECO:0000259" key="8">
    <source>
        <dbReference type="PROSITE" id="PS51746"/>
    </source>
</evidence>
<comment type="caution">
    <text evidence="9">The sequence shown here is derived from an EMBL/GenBank/DDBJ whole genome shotgun (WGS) entry which is preliminary data.</text>
</comment>
<dbReference type="EMBL" id="JAQIBC010000005">
    <property type="protein sequence ID" value="MDM5264114.1"/>
    <property type="molecule type" value="Genomic_DNA"/>
</dbReference>
<dbReference type="SMART" id="SM00332">
    <property type="entry name" value="PP2Cc"/>
    <property type="match status" value="1"/>
</dbReference>
<dbReference type="PROSITE" id="PS50011">
    <property type="entry name" value="PROTEIN_KINASE_DOM"/>
    <property type="match status" value="1"/>
</dbReference>
<dbReference type="InterPro" id="IPR011009">
    <property type="entry name" value="Kinase-like_dom_sf"/>
</dbReference>
<dbReference type="InterPro" id="IPR000719">
    <property type="entry name" value="Prot_kinase_dom"/>
</dbReference>
<evidence type="ECO:0000256" key="4">
    <source>
        <dbReference type="ARBA" id="ARBA00022777"/>
    </source>
</evidence>
<keyword evidence="2" id="KW-0808">Transferase</keyword>
<dbReference type="Gene3D" id="3.60.40.10">
    <property type="entry name" value="PPM-type phosphatase domain"/>
    <property type="match status" value="1"/>
</dbReference>
<keyword evidence="3" id="KW-0547">Nucleotide-binding</keyword>
<evidence type="ECO:0000259" key="7">
    <source>
        <dbReference type="PROSITE" id="PS50011"/>
    </source>
</evidence>
<dbReference type="Proteomes" id="UP001169066">
    <property type="component" value="Unassembled WGS sequence"/>
</dbReference>
<reference evidence="9" key="1">
    <citation type="submission" date="2023-01" db="EMBL/GenBank/DDBJ databases">
        <title>Sulfurovum sp. XTW-4 genome assembly.</title>
        <authorList>
            <person name="Wang J."/>
        </authorList>
    </citation>
    <scope>NUCLEOTIDE SEQUENCE</scope>
    <source>
        <strain evidence="9">XTW-4</strain>
    </source>
</reference>
<keyword evidence="10" id="KW-1185">Reference proteome</keyword>
<feature type="domain" description="PPM-type phosphatase" evidence="8">
    <location>
        <begin position="8"/>
        <end position="239"/>
    </location>
</feature>
<sequence length="573" mass="65395">MEKQLKISIGEYSTKGRKEVNQDFHDICVPQEPQLTNKGIAIALADGISSSEVSQTASKTAVTSFLMDYFSTPESWSVRKSAQRVITATNSWLYAQTRQSQYCYDANKGYVCTFSAMVVRSTTAHIFHVGDARIYRLRDDKMEQLTEDHRMWVTQEKSYLGRALGVDSDLKIDYDTLPVEVNDIFLFMTDGVYEYVSSALMISIIESCSGDLNAAAKHIVETAYENESDDNLTIQLVKVETLPDKDANEIQKQLSEKPLPPILEARMLFDGYKIIRELSASSRSHVYLAVDMETDTSVVLKTPSIDLSEDKAYLERFLLEEWIAIRMNNAHLVKSYLQTRQRNYIYNVTEFIDGQTLTQWMIDHPNPTIETVREIAEQIAKGLLALHRQEMIHQDLRPDNIMIDSTGTVKIIDFGSTRIQGIVESNAYMEQENILGTAPYTAPEYFLGEVGTTRSDLFSLAVIIYQMISGELPYGTQVAKSTTKKAQKKLKYKHLHTETHEVPMWIDDALKKALEPNPYKRYGELSEFLYDLRHPNKAFLNKSRPPLLERNPVLFWKMVSLVLSIIIVILLNQ</sequence>
<keyword evidence="5" id="KW-0067">ATP-binding</keyword>
<dbReference type="Pfam" id="PF00069">
    <property type="entry name" value="Pkinase"/>
    <property type="match status" value="1"/>
</dbReference>
<gene>
    <name evidence="9" type="ORF">PF327_07910</name>
</gene>
<name>A0ABT7QSQ9_9BACT</name>
<evidence type="ECO:0000256" key="6">
    <source>
        <dbReference type="SAM" id="Phobius"/>
    </source>
</evidence>
<dbReference type="InterPro" id="IPR036457">
    <property type="entry name" value="PPM-type-like_dom_sf"/>
</dbReference>
<dbReference type="GO" id="GO:0016301">
    <property type="term" value="F:kinase activity"/>
    <property type="evidence" value="ECO:0007669"/>
    <property type="project" value="UniProtKB-KW"/>
</dbReference>
<feature type="domain" description="Protein kinase" evidence="7">
    <location>
        <begin position="272"/>
        <end position="537"/>
    </location>
</feature>
<accession>A0ABT7QSQ9</accession>
<evidence type="ECO:0000256" key="1">
    <source>
        <dbReference type="ARBA" id="ARBA00022527"/>
    </source>
</evidence>
<organism evidence="9 10">
    <name type="scientific">Sulfurovum xiamenensis</name>
    <dbReference type="NCBI Taxonomy" id="3019066"/>
    <lineage>
        <taxon>Bacteria</taxon>
        <taxon>Pseudomonadati</taxon>
        <taxon>Campylobacterota</taxon>
        <taxon>Epsilonproteobacteria</taxon>
        <taxon>Campylobacterales</taxon>
        <taxon>Sulfurovaceae</taxon>
        <taxon>Sulfurovum</taxon>
    </lineage>
</organism>
<feature type="transmembrane region" description="Helical" evidence="6">
    <location>
        <begin position="553"/>
        <end position="571"/>
    </location>
</feature>
<evidence type="ECO:0000313" key="9">
    <source>
        <dbReference type="EMBL" id="MDM5264114.1"/>
    </source>
</evidence>
<dbReference type="Gene3D" id="1.10.510.10">
    <property type="entry name" value="Transferase(Phosphotransferase) domain 1"/>
    <property type="match status" value="1"/>
</dbReference>
<proteinExistence type="predicted"/>
<keyword evidence="6" id="KW-0472">Membrane</keyword>
<evidence type="ECO:0000256" key="3">
    <source>
        <dbReference type="ARBA" id="ARBA00022741"/>
    </source>
</evidence>
<dbReference type="CDD" id="cd00143">
    <property type="entry name" value="PP2Cc"/>
    <property type="match status" value="1"/>
</dbReference>
<keyword evidence="4 9" id="KW-0418">Kinase</keyword>
<evidence type="ECO:0000256" key="5">
    <source>
        <dbReference type="ARBA" id="ARBA00022840"/>
    </source>
</evidence>
<dbReference type="InterPro" id="IPR001932">
    <property type="entry name" value="PPM-type_phosphatase-like_dom"/>
</dbReference>
<keyword evidence="6" id="KW-0812">Transmembrane</keyword>
<keyword evidence="1" id="KW-0723">Serine/threonine-protein kinase</keyword>
<dbReference type="PROSITE" id="PS00109">
    <property type="entry name" value="PROTEIN_KINASE_TYR"/>
    <property type="match status" value="1"/>
</dbReference>
<dbReference type="SUPFAM" id="SSF81606">
    <property type="entry name" value="PP2C-like"/>
    <property type="match status" value="1"/>
</dbReference>
<dbReference type="PANTHER" id="PTHR24351">
    <property type="entry name" value="RIBOSOMAL PROTEIN S6 KINASE"/>
    <property type="match status" value="1"/>
</dbReference>
<evidence type="ECO:0000313" key="10">
    <source>
        <dbReference type="Proteomes" id="UP001169066"/>
    </source>
</evidence>
<evidence type="ECO:0000256" key="2">
    <source>
        <dbReference type="ARBA" id="ARBA00022679"/>
    </source>
</evidence>
<keyword evidence="6" id="KW-1133">Transmembrane helix</keyword>
<dbReference type="RefSeq" id="WP_289402057.1">
    <property type="nucleotide sequence ID" value="NZ_JAQIBC010000005.1"/>
</dbReference>
<dbReference type="SMART" id="SM00331">
    <property type="entry name" value="PP2C_SIG"/>
    <property type="match status" value="1"/>
</dbReference>
<dbReference type="Pfam" id="PF13672">
    <property type="entry name" value="PP2C_2"/>
    <property type="match status" value="1"/>
</dbReference>